<dbReference type="AlphaFoldDB" id="A0A1H4Z5H0"/>
<feature type="signal peptide" evidence="1">
    <location>
        <begin position="1"/>
        <end position="19"/>
    </location>
</feature>
<evidence type="ECO:0000313" key="2">
    <source>
        <dbReference type="EMBL" id="SED25449.1"/>
    </source>
</evidence>
<keyword evidence="3" id="KW-1185">Reference proteome</keyword>
<reference evidence="3" key="1">
    <citation type="submission" date="2016-10" db="EMBL/GenBank/DDBJ databases">
        <authorList>
            <person name="Varghese N."/>
            <person name="Submissions S."/>
        </authorList>
    </citation>
    <scope>NUCLEOTIDE SEQUENCE [LARGE SCALE GENOMIC DNA]</scope>
    <source>
        <strain evidence="3">DSM 12111</strain>
    </source>
</reference>
<dbReference type="EMBL" id="FNSC01000001">
    <property type="protein sequence ID" value="SED25449.1"/>
    <property type="molecule type" value="Genomic_DNA"/>
</dbReference>
<dbReference type="OrthoDB" id="9815328at2"/>
<gene>
    <name evidence="2" type="ORF">SAMN05421553_2323</name>
</gene>
<feature type="chain" id="PRO_5017350671" description="Lipoprotein" evidence="1">
    <location>
        <begin position="20"/>
        <end position="134"/>
    </location>
</feature>
<dbReference type="Proteomes" id="UP000242849">
    <property type="component" value="Unassembled WGS sequence"/>
</dbReference>
<dbReference type="STRING" id="53406.SAMN05421553_2323"/>
<proteinExistence type="predicted"/>
<organism evidence="2 3">
    <name type="scientific">Pseudomonas anguilliseptica</name>
    <dbReference type="NCBI Taxonomy" id="53406"/>
    <lineage>
        <taxon>Bacteria</taxon>
        <taxon>Pseudomonadati</taxon>
        <taxon>Pseudomonadota</taxon>
        <taxon>Gammaproteobacteria</taxon>
        <taxon>Pseudomonadales</taxon>
        <taxon>Pseudomonadaceae</taxon>
        <taxon>Pseudomonas</taxon>
    </lineage>
</organism>
<evidence type="ECO:0000313" key="3">
    <source>
        <dbReference type="Proteomes" id="UP000242849"/>
    </source>
</evidence>
<dbReference type="RefSeq" id="WP_090380597.1">
    <property type="nucleotide sequence ID" value="NZ_CP156749.1"/>
</dbReference>
<protein>
    <recommendedName>
        <fullName evidence="4">Lipoprotein</fullName>
    </recommendedName>
</protein>
<name>A0A1H4Z5H0_PSEAG</name>
<dbReference type="PROSITE" id="PS51257">
    <property type="entry name" value="PROKAR_LIPOPROTEIN"/>
    <property type="match status" value="1"/>
</dbReference>
<keyword evidence="1" id="KW-0732">Signal</keyword>
<evidence type="ECO:0008006" key="4">
    <source>
        <dbReference type="Google" id="ProtNLM"/>
    </source>
</evidence>
<accession>A0A1H4Z5H0</accession>
<evidence type="ECO:0000256" key="1">
    <source>
        <dbReference type="SAM" id="SignalP"/>
    </source>
</evidence>
<sequence length="134" mass="15465">MYRLSKLLLVSLAIVSLLACSRVQPIREIHQPVPLANYNGDFHQILLKALAHGKWVVEEDRPQQILARIDFRGHSASITLNYSATRYDILYRDSEKLRYADGKIHKRYNALLKRLHGLTQHYMKLSVTPEPSNS</sequence>